<organism evidence="2 3">
    <name type="scientific">Diplodia seriata</name>
    <dbReference type="NCBI Taxonomy" id="420778"/>
    <lineage>
        <taxon>Eukaryota</taxon>
        <taxon>Fungi</taxon>
        <taxon>Dikarya</taxon>
        <taxon>Ascomycota</taxon>
        <taxon>Pezizomycotina</taxon>
        <taxon>Dothideomycetes</taxon>
        <taxon>Dothideomycetes incertae sedis</taxon>
        <taxon>Botryosphaeriales</taxon>
        <taxon>Botryosphaeriaceae</taxon>
        <taxon>Diplodia</taxon>
    </lineage>
</organism>
<evidence type="ECO:0000256" key="1">
    <source>
        <dbReference type="SAM" id="MobiDB-lite"/>
    </source>
</evidence>
<evidence type="ECO:0008006" key="4">
    <source>
        <dbReference type="Google" id="ProtNLM"/>
    </source>
</evidence>
<gene>
    <name evidence="2" type="ORF">SLS55_006769</name>
</gene>
<dbReference type="GeneID" id="92010854"/>
<keyword evidence="3" id="KW-1185">Reference proteome</keyword>
<evidence type="ECO:0000313" key="2">
    <source>
        <dbReference type="EMBL" id="KAL0259264.1"/>
    </source>
</evidence>
<comment type="caution">
    <text evidence="2">The sequence shown here is derived from an EMBL/GenBank/DDBJ whole genome shotgun (WGS) entry which is preliminary data.</text>
</comment>
<dbReference type="EMBL" id="JAJVCZ030000006">
    <property type="protein sequence ID" value="KAL0259264.1"/>
    <property type="molecule type" value="Genomic_DNA"/>
</dbReference>
<protein>
    <recommendedName>
        <fullName evidence="4">SprT-like domain-containing protein</fullName>
    </recommendedName>
</protein>
<dbReference type="RefSeq" id="XP_066632293.1">
    <property type="nucleotide sequence ID" value="XM_066778198.1"/>
</dbReference>
<dbReference type="Proteomes" id="UP001430584">
    <property type="component" value="Unassembled WGS sequence"/>
</dbReference>
<sequence length="264" mass="29584">MLKSSRPKGGDAASKEEYNKALKWDKYQTSVRDLFNINIDSQKEPDADAKNQIQKLQDKFSRISQLKGSTGEPKDRKKPRLFCGEQGIPSMPAGETIAEEESEKAKERPAGRYGAWVYPQRKSKSVNKRIPLSKFDKGDYEKDVDHPCKAGGKAFALTKNDANAIFICDRGMEFQAKLIAPEEGKSMAKTLMKNRALSDTLLHEMFHLFWNRMFNGSILMKLVCGIADRNKQLTMCAKSSSHTRVPTNLSGKTKLKGSPSGMMI</sequence>
<reference evidence="2 3" key="1">
    <citation type="submission" date="2024-02" db="EMBL/GenBank/DDBJ databases">
        <title>De novo assembly and annotation of 12 fungi associated with fruit tree decline syndrome in Ontario, Canada.</title>
        <authorList>
            <person name="Sulman M."/>
            <person name="Ellouze W."/>
            <person name="Ilyukhin E."/>
        </authorList>
    </citation>
    <scope>NUCLEOTIDE SEQUENCE [LARGE SCALE GENOMIC DNA]</scope>
    <source>
        <strain evidence="2 3">FDS-637</strain>
    </source>
</reference>
<name>A0ABR3CFG9_9PEZI</name>
<evidence type="ECO:0000313" key="3">
    <source>
        <dbReference type="Proteomes" id="UP001430584"/>
    </source>
</evidence>
<accession>A0ABR3CFG9</accession>
<feature type="region of interest" description="Disordered" evidence="1">
    <location>
        <begin position="60"/>
        <end position="105"/>
    </location>
</feature>
<proteinExistence type="predicted"/>